<protein>
    <recommendedName>
        <fullName evidence="9">Serine hydroxymethyltransferase</fullName>
        <shortName evidence="9">SHMT</shortName>
        <shortName evidence="9">Serine methylase</shortName>
        <ecNumber evidence="9">2.1.2.-</ecNumber>
    </recommendedName>
</protein>
<comment type="pathway">
    <text evidence="9">Amino-acid biosynthesis; glycine biosynthesis; glycine from L-serine: step 1/1.</text>
</comment>
<keyword evidence="12" id="KW-0489">Methyltransferase</keyword>
<evidence type="ECO:0000313" key="12">
    <source>
        <dbReference type="EMBL" id="KXA99242.1"/>
    </source>
</evidence>
<dbReference type="Pfam" id="PF00464">
    <property type="entry name" value="SHMT"/>
    <property type="match status" value="1"/>
</dbReference>
<proteinExistence type="inferred from homology"/>
<evidence type="ECO:0000256" key="1">
    <source>
        <dbReference type="ARBA" id="ARBA00001933"/>
    </source>
</evidence>
<evidence type="ECO:0000256" key="7">
    <source>
        <dbReference type="ARBA" id="ARBA00022679"/>
    </source>
</evidence>
<dbReference type="SUPFAM" id="SSF53383">
    <property type="entry name" value="PLP-dependent transferases"/>
    <property type="match status" value="1"/>
</dbReference>
<dbReference type="InterPro" id="IPR001085">
    <property type="entry name" value="Ser_HO-MeTrfase"/>
</dbReference>
<keyword evidence="8 9" id="KW-0663">Pyridoxal phosphate</keyword>
<evidence type="ECO:0000256" key="6">
    <source>
        <dbReference type="ARBA" id="ARBA00022605"/>
    </source>
</evidence>
<comment type="subunit">
    <text evidence="3 9">Homodimer.</text>
</comment>
<feature type="binding site" evidence="9">
    <location>
        <begin position="123"/>
        <end position="125"/>
    </location>
    <ligand>
        <name>(6S)-5,6,7,8-tetrahydrofolate</name>
        <dbReference type="ChEBI" id="CHEBI:57453"/>
    </ligand>
</feature>
<dbReference type="FunFam" id="3.40.640.10:FF:000101">
    <property type="entry name" value="Serine hydroxymethyltransferase"/>
    <property type="match status" value="1"/>
</dbReference>
<dbReference type="GO" id="GO:0032259">
    <property type="term" value="P:methylation"/>
    <property type="evidence" value="ECO:0007669"/>
    <property type="project" value="UniProtKB-KW"/>
</dbReference>
<evidence type="ECO:0000256" key="9">
    <source>
        <dbReference type="HAMAP-Rule" id="MF_00051"/>
    </source>
</evidence>
<dbReference type="UniPathway" id="UPA00288">
    <property type="reaction ID" value="UER01023"/>
</dbReference>
<feature type="binding site" evidence="9">
    <location>
        <position position="247"/>
    </location>
    <ligand>
        <name>(6S)-5,6,7,8-tetrahydrofolate</name>
        <dbReference type="ChEBI" id="CHEBI:57453"/>
    </ligand>
</feature>
<dbReference type="PANTHER" id="PTHR11680:SF35">
    <property type="entry name" value="SERINE HYDROXYMETHYLTRANSFERASE 1"/>
    <property type="match status" value="1"/>
</dbReference>
<reference evidence="12 13" key="1">
    <citation type="journal article" date="2016" name="Sci. Rep.">
        <title>Metabolic traits of an uncultured archaeal lineage -MSBL1- from brine pools of the Red Sea.</title>
        <authorList>
            <person name="Mwirichia R."/>
            <person name="Alam I."/>
            <person name="Rashid M."/>
            <person name="Vinu M."/>
            <person name="Ba-Alawi W."/>
            <person name="Anthony Kamau A."/>
            <person name="Kamanda Ngugi D."/>
            <person name="Goker M."/>
            <person name="Klenk H.P."/>
            <person name="Bajic V."/>
            <person name="Stingl U."/>
        </authorList>
    </citation>
    <scope>NUCLEOTIDE SEQUENCE [LARGE SCALE GENOMIC DNA]</scope>
    <source>
        <strain evidence="12">SCGC-AAA261C02</strain>
    </source>
</reference>
<evidence type="ECO:0000256" key="8">
    <source>
        <dbReference type="ARBA" id="ARBA00022898"/>
    </source>
</evidence>
<comment type="similarity">
    <text evidence="2 9">Belongs to the SHMT family.</text>
</comment>
<dbReference type="Gene3D" id="3.90.1150.10">
    <property type="entry name" value="Aspartate Aminotransferase, domain 1"/>
    <property type="match status" value="1"/>
</dbReference>
<accession>A0A133UYF3</accession>
<comment type="caution">
    <text evidence="12">The sequence shown here is derived from an EMBL/GenBank/DDBJ whole genome shotgun (WGS) entry which is preliminary data.</text>
</comment>
<evidence type="ECO:0000313" key="13">
    <source>
        <dbReference type="Proteomes" id="UP000070520"/>
    </source>
</evidence>
<keyword evidence="6 9" id="KW-0028">Amino-acid biosynthesis</keyword>
<dbReference type="GO" id="GO:0005737">
    <property type="term" value="C:cytoplasm"/>
    <property type="evidence" value="ECO:0007669"/>
    <property type="project" value="UniProtKB-SubCell"/>
</dbReference>
<dbReference type="GO" id="GO:0004372">
    <property type="term" value="F:glycine hydroxymethyltransferase activity"/>
    <property type="evidence" value="ECO:0007669"/>
    <property type="project" value="UniProtKB-UniRule"/>
</dbReference>
<name>A0A133UYF3_9EURY</name>
<dbReference type="InterPro" id="IPR015424">
    <property type="entry name" value="PyrdxlP-dep_Trfase"/>
</dbReference>
<dbReference type="EMBL" id="LHXW01000057">
    <property type="protein sequence ID" value="KXA99242.1"/>
    <property type="molecule type" value="Genomic_DNA"/>
</dbReference>
<keyword evidence="13" id="KW-1185">Reference proteome</keyword>
<dbReference type="InterPro" id="IPR015421">
    <property type="entry name" value="PyrdxlP-dep_Trfase_major"/>
</dbReference>
<dbReference type="Gene3D" id="3.40.640.10">
    <property type="entry name" value="Type I PLP-dependent aspartate aminotransferase-like (Major domain)"/>
    <property type="match status" value="1"/>
</dbReference>
<dbReference type="GO" id="GO:0035999">
    <property type="term" value="P:tetrahydrofolate interconversion"/>
    <property type="evidence" value="ECO:0007669"/>
    <property type="project" value="InterPro"/>
</dbReference>
<feature type="modified residue" description="N6-(pyridoxal phosphate)lysine" evidence="9 10">
    <location>
        <position position="233"/>
    </location>
</feature>
<feature type="site" description="Plays an important role in substrate specificity" evidence="9">
    <location>
        <position position="232"/>
    </location>
</feature>
<dbReference type="NCBIfam" id="NF000586">
    <property type="entry name" value="PRK00011.1"/>
    <property type="match status" value="1"/>
</dbReference>
<evidence type="ECO:0000256" key="4">
    <source>
        <dbReference type="ARBA" id="ARBA00022490"/>
    </source>
</evidence>
<comment type="cofactor">
    <cofactor evidence="1 9 10">
        <name>pyridoxal 5'-phosphate</name>
        <dbReference type="ChEBI" id="CHEBI:597326"/>
    </cofactor>
</comment>
<evidence type="ECO:0000256" key="3">
    <source>
        <dbReference type="ARBA" id="ARBA00011738"/>
    </source>
</evidence>
<evidence type="ECO:0000259" key="11">
    <source>
        <dbReference type="Pfam" id="PF00464"/>
    </source>
</evidence>
<dbReference type="InterPro" id="IPR039429">
    <property type="entry name" value="SHMT-like_dom"/>
</dbReference>
<dbReference type="HAMAP" id="MF_00051">
    <property type="entry name" value="SHMT"/>
    <property type="match status" value="1"/>
</dbReference>
<dbReference type="Proteomes" id="UP000070520">
    <property type="component" value="Unassembled WGS sequence"/>
</dbReference>
<feature type="domain" description="Serine hydroxymethyltransferase-like" evidence="11">
    <location>
        <begin position="15"/>
        <end position="391"/>
    </location>
</feature>
<dbReference type="CDD" id="cd00378">
    <property type="entry name" value="SHMT"/>
    <property type="match status" value="1"/>
</dbReference>
<organism evidence="12 13">
    <name type="scientific">candidate division MSBL1 archaeon SCGC-AAA261C02</name>
    <dbReference type="NCBI Taxonomy" id="1698272"/>
    <lineage>
        <taxon>Archaea</taxon>
        <taxon>Methanobacteriati</taxon>
        <taxon>Methanobacteriota</taxon>
        <taxon>candidate division MSBL1</taxon>
    </lineage>
</organism>
<keyword evidence="4 9" id="KW-0963">Cytoplasm</keyword>
<evidence type="ECO:0000256" key="5">
    <source>
        <dbReference type="ARBA" id="ARBA00022563"/>
    </source>
</evidence>
<evidence type="ECO:0000256" key="10">
    <source>
        <dbReference type="PIRSR" id="PIRSR000412-50"/>
    </source>
</evidence>
<dbReference type="GO" id="GO:0019264">
    <property type="term" value="P:glycine biosynthetic process from serine"/>
    <property type="evidence" value="ECO:0007669"/>
    <property type="project" value="UniProtKB-UniRule"/>
</dbReference>
<dbReference type="PIRSF" id="PIRSF000412">
    <property type="entry name" value="SHMT"/>
    <property type="match status" value="1"/>
</dbReference>
<comment type="subcellular location">
    <subcellularLocation>
        <location evidence="9">Cytoplasm</location>
    </subcellularLocation>
</comment>
<comment type="caution">
    <text evidence="9">Lacks conserved residue(s) required for the propagation of feature annotation.</text>
</comment>
<dbReference type="GO" id="GO:0008168">
    <property type="term" value="F:methyltransferase activity"/>
    <property type="evidence" value="ECO:0007669"/>
    <property type="project" value="UniProtKB-KW"/>
</dbReference>
<keyword evidence="7 9" id="KW-0808">Transferase</keyword>
<sequence>MINVDSKEAFDKTRKLLKEHHDWMKGTINLIASENVPSPAVREAMMTDFGNRYAEGLPGERVYAGCKYIDEVELLTVELAKEVFDAPHANVQPASGVLANLATYTAFTEPGDTMMCLPISCGGHISMGKKKFMGTAGAVHGLEIEYLPFDEEKMNVDVDEAEKKIAEVEPKLLLFGASVFPFPHPVEELVDTAKAHGARVAYDAAHVIGLIGGKQFQDPLREGAEIIDCSTHKTLPGPQHGMILCTEELKDDIDHTVFPSVVSNHHLHSVAGLAIVLAEWLEFGEDYSKQVIKNAKALGKALHNRGLDVLCPDLGFTASHVILADVTEHGLGGDLEQRLEDADIVLNRNLLPWDIREDRHYKNPGGIRIGTSEVTRLGMKEAEMEKIADFIKRVVIDKEDTGKVAAEVREFAEDYQKIHYAFESAVQAYDYIDVHAS</sequence>
<dbReference type="InterPro" id="IPR049943">
    <property type="entry name" value="Ser_HO-MeTrfase-like"/>
</dbReference>
<comment type="function">
    <text evidence="9">Catalyzes the reversible interconversion of serine and glycine with a modified folate serving as the one-carbon carrier. Also exhibits a pteridine-independent aldolase activity toward beta-hydroxyamino acids, producing glycine and aldehydes, via a retro-aldol mechanism.</text>
</comment>
<dbReference type="PATRIC" id="fig|1698272.3.peg.676"/>
<dbReference type="PANTHER" id="PTHR11680">
    <property type="entry name" value="SERINE HYDROXYMETHYLTRANSFERASE"/>
    <property type="match status" value="1"/>
</dbReference>
<dbReference type="EC" id="2.1.2.-" evidence="9"/>
<gene>
    <name evidence="9" type="primary">glyA</name>
    <name evidence="12" type="ORF">AKJ42_03510</name>
</gene>
<dbReference type="InterPro" id="IPR015422">
    <property type="entry name" value="PyrdxlP-dep_Trfase_small"/>
</dbReference>
<evidence type="ECO:0000256" key="2">
    <source>
        <dbReference type="ARBA" id="ARBA00006376"/>
    </source>
</evidence>
<keyword evidence="5 9" id="KW-0554">One-carbon metabolism</keyword>
<dbReference type="AlphaFoldDB" id="A0A133UYF3"/>
<dbReference type="GO" id="GO:0030170">
    <property type="term" value="F:pyridoxal phosphate binding"/>
    <property type="evidence" value="ECO:0007669"/>
    <property type="project" value="UniProtKB-UniRule"/>
</dbReference>